<gene>
    <name evidence="2" type="ORF">DUNSADRAFT_9775</name>
</gene>
<organism evidence="2 3">
    <name type="scientific">Dunaliella salina</name>
    <name type="common">Green alga</name>
    <name type="synonym">Protococcus salinus</name>
    <dbReference type="NCBI Taxonomy" id="3046"/>
    <lineage>
        <taxon>Eukaryota</taxon>
        <taxon>Viridiplantae</taxon>
        <taxon>Chlorophyta</taxon>
        <taxon>core chlorophytes</taxon>
        <taxon>Chlorophyceae</taxon>
        <taxon>CS clade</taxon>
        <taxon>Chlamydomonadales</taxon>
        <taxon>Dunaliellaceae</taxon>
        <taxon>Dunaliella</taxon>
    </lineage>
</organism>
<comment type="caution">
    <text evidence="2">The sequence shown here is derived from an EMBL/GenBank/DDBJ whole genome shotgun (WGS) entry which is preliminary data.</text>
</comment>
<feature type="compositionally biased region" description="Low complexity" evidence="1">
    <location>
        <begin position="81"/>
        <end position="99"/>
    </location>
</feature>
<evidence type="ECO:0000256" key="1">
    <source>
        <dbReference type="SAM" id="MobiDB-lite"/>
    </source>
</evidence>
<protein>
    <recommendedName>
        <fullName evidence="4">Encoded protein</fullName>
    </recommendedName>
</protein>
<evidence type="ECO:0000313" key="2">
    <source>
        <dbReference type="EMBL" id="KAF5833790.1"/>
    </source>
</evidence>
<evidence type="ECO:0000313" key="3">
    <source>
        <dbReference type="Proteomes" id="UP000815325"/>
    </source>
</evidence>
<sequence length="140" mass="14167">MRGEALHTDQLQVQRDTAEYPSSASGTSIGLVGSPGTGHACELTPLTLHGPAEAFLGRGQQSLTQQFRPFLTGTESSRMPASAGAGAFTAPAEAAGTADAGLPQRHCLSCPGHVTAQTPEGIPSVQQSGAACQSKAPNAK</sequence>
<feature type="region of interest" description="Disordered" evidence="1">
    <location>
        <begin position="1"/>
        <end position="27"/>
    </location>
</feature>
<proteinExistence type="predicted"/>
<keyword evidence="3" id="KW-1185">Reference proteome</keyword>
<dbReference type="Proteomes" id="UP000815325">
    <property type="component" value="Unassembled WGS sequence"/>
</dbReference>
<dbReference type="EMBL" id="MU069791">
    <property type="protein sequence ID" value="KAF5833790.1"/>
    <property type="molecule type" value="Genomic_DNA"/>
</dbReference>
<evidence type="ECO:0008006" key="4">
    <source>
        <dbReference type="Google" id="ProtNLM"/>
    </source>
</evidence>
<accession>A0ABQ7GGS0</accession>
<feature type="region of interest" description="Disordered" evidence="1">
    <location>
        <begin position="74"/>
        <end position="99"/>
    </location>
</feature>
<feature type="region of interest" description="Disordered" evidence="1">
    <location>
        <begin position="116"/>
        <end position="140"/>
    </location>
</feature>
<feature type="compositionally biased region" description="Polar residues" evidence="1">
    <location>
        <begin position="9"/>
        <end position="27"/>
    </location>
</feature>
<reference evidence="2" key="1">
    <citation type="submission" date="2017-08" db="EMBL/GenBank/DDBJ databases">
        <authorList>
            <person name="Polle J.E."/>
            <person name="Barry K."/>
            <person name="Cushman J."/>
            <person name="Schmutz J."/>
            <person name="Tran D."/>
            <person name="Hathwaick L.T."/>
            <person name="Yim W.C."/>
            <person name="Jenkins J."/>
            <person name="Mckie-Krisberg Z.M."/>
            <person name="Prochnik S."/>
            <person name="Lindquist E."/>
            <person name="Dockter R.B."/>
            <person name="Adam C."/>
            <person name="Molina H."/>
            <person name="Bunkerborg J."/>
            <person name="Jin E."/>
            <person name="Buchheim M."/>
            <person name="Magnuson J."/>
        </authorList>
    </citation>
    <scope>NUCLEOTIDE SEQUENCE</scope>
    <source>
        <strain evidence="2">CCAP 19/18</strain>
    </source>
</reference>
<name>A0ABQ7GGS0_DUNSA</name>